<protein>
    <submittedName>
        <fullName evidence="1">Uncharacterized protein</fullName>
    </submittedName>
</protein>
<dbReference type="EMBL" id="AJ870974">
    <property type="protein sequence ID" value="CAI36093.1"/>
    <property type="molecule type" value="Genomic_DNA"/>
</dbReference>
<organism evidence="1">
    <name type="scientific">Pseudomonas savastanoi pv. phaseolicola</name>
    <name type="common">Pseudomonas syringae pv. phaseolicola</name>
    <dbReference type="NCBI Taxonomy" id="319"/>
    <lineage>
        <taxon>Bacteria</taxon>
        <taxon>Pseudomonadati</taxon>
        <taxon>Pseudomonadota</taxon>
        <taxon>Gammaproteobacteria</taxon>
        <taxon>Pseudomonadales</taxon>
        <taxon>Pseudomonadaceae</taxon>
        <taxon>Pseudomonas</taxon>
    </lineage>
</organism>
<sequence>MFGCHDYFDHLCYPHFSLAFGQHHSQRHLRCGGGLREEGWDRGRLFGAWTQNNRSHQCPRSMRPISLRSRPGWVMPISARPRSTIGGKIGLRIRQLSK</sequence>
<evidence type="ECO:0000313" key="1">
    <source>
        <dbReference type="EMBL" id="CAI36093.1"/>
    </source>
</evidence>
<accession>Q4LBK5</accession>
<dbReference type="AlphaFoldDB" id="Q4LBK5"/>
<proteinExistence type="predicted"/>
<name>Q4LBK5_PSESH</name>
<reference evidence="1" key="1">
    <citation type="journal article" date="2005" name="Curr. Biol.">
        <title>Exposure to host resistance mechanisms drives evolution of bacterial virulence in plants.</title>
        <authorList>
            <person name="Pitman A.R."/>
            <person name="Jackson R.W."/>
            <person name="Mansfield J.W."/>
            <person name="Kaitell V."/>
            <person name="Thwaites R."/>
            <person name="Arnold D.L."/>
        </authorList>
    </citation>
    <scope>NUCLEOTIDE SEQUENCE</scope>
    <source>
        <strain evidence="1">1302A</strain>
    </source>
</reference>